<dbReference type="GO" id="GO:0006793">
    <property type="term" value="P:phosphorus metabolic process"/>
    <property type="evidence" value="ECO:0007669"/>
    <property type="project" value="UniProtKB-ARBA"/>
</dbReference>
<name>A0AAE6QL49_9PSED</name>
<evidence type="ECO:0000313" key="3">
    <source>
        <dbReference type="EMBL" id="QGT83558.1"/>
    </source>
</evidence>
<dbReference type="Gene3D" id="3.30.870.10">
    <property type="entry name" value="Endonuclease Chain A"/>
    <property type="match status" value="2"/>
</dbReference>
<feature type="domain" description="PLD phosphodiesterase" evidence="2">
    <location>
        <begin position="142"/>
        <end position="169"/>
    </location>
</feature>
<sequence length="417" mass="46239">MTLSTRFRSMPMRYRGLIAALLLSSPLAHADFAIPGFELVHTVPVGTDLQTPDLRAPGDVWRELFDGAAKRIDIEQFYVADQPGSVMNKVLDSLQSAGQRGVQIRFLLEDKGLKMSDPKTLERLRAIPNLTLRVLPYAKLTGNGIIHAKFFVVDGKQAFIGSQNFDWRSLEHIHETGLRIDEPGVVRQVQSVFEQDWLAQAAITDGKPVPVPVSSTNSVASSDGNYLVASPQRYNPPGVVDSQAELPRLLGEAKNEVRIQLLDYAPLSYGPDKTRPYYPVIDNAIRSAAARGVSVKLMVSDWNTGMPEVAYLKSLALVPNVQVRIVTLPKAAQGFIPYARVIHSKTMEIDDRIAWVGTSNWLGGYLDNSRNLEVVLHDSSMAKRIGQLHEQLWDGPYAKPIDINRDYPEPHPGQSSK</sequence>
<proteinExistence type="predicted"/>
<dbReference type="PANTHER" id="PTHR10185:SF17">
    <property type="entry name" value="GM01519P-RELATED"/>
    <property type="match status" value="1"/>
</dbReference>
<dbReference type="SMART" id="SM00155">
    <property type="entry name" value="PLDc"/>
    <property type="match status" value="2"/>
</dbReference>
<feature type="domain" description="PLD phosphodiesterase" evidence="2">
    <location>
        <begin position="338"/>
        <end position="365"/>
    </location>
</feature>
<dbReference type="InterPro" id="IPR001736">
    <property type="entry name" value="PLipase_D/transphosphatidylase"/>
</dbReference>
<dbReference type="PROSITE" id="PS50035">
    <property type="entry name" value="PLD"/>
    <property type="match status" value="2"/>
</dbReference>
<dbReference type="CDD" id="cd09107">
    <property type="entry name" value="PLDc_vPLD3_4_5_like_2"/>
    <property type="match status" value="1"/>
</dbReference>
<dbReference type="PANTHER" id="PTHR10185">
    <property type="entry name" value="PHOSPHOLIPASE D - RELATED"/>
    <property type="match status" value="1"/>
</dbReference>
<dbReference type="CDD" id="cd09106">
    <property type="entry name" value="PLDc_vPLD3_4_5_like_1"/>
    <property type="match status" value="1"/>
</dbReference>
<keyword evidence="1" id="KW-0732">Signal</keyword>
<protein>
    <submittedName>
        <fullName evidence="3">Phospholipase</fullName>
    </submittedName>
</protein>
<dbReference type="EMBL" id="CP046441">
    <property type="protein sequence ID" value="QGT83558.1"/>
    <property type="molecule type" value="Genomic_DNA"/>
</dbReference>
<gene>
    <name evidence="3" type="ORF">GMO17_21500</name>
</gene>
<accession>A0AAE6QL49</accession>
<organism evidence="3 4">
    <name type="scientific">Pseudomonas coronafaciens pv. coronafaciens</name>
    <dbReference type="NCBI Taxonomy" id="235275"/>
    <lineage>
        <taxon>Bacteria</taxon>
        <taxon>Pseudomonadati</taxon>
        <taxon>Pseudomonadota</taxon>
        <taxon>Gammaproteobacteria</taxon>
        <taxon>Pseudomonadales</taxon>
        <taxon>Pseudomonadaceae</taxon>
        <taxon>Pseudomonas</taxon>
        <taxon>Pseudomonas coronafaciens</taxon>
    </lineage>
</organism>
<dbReference type="Proteomes" id="UP000423413">
    <property type="component" value="Chromosome"/>
</dbReference>
<dbReference type="SUPFAM" id="SSF56024">
    <property type="entry name" value="Phospholipase D/nuclease"/>
    <property type="match status" value="2"/>
</dbReference>
<evidence type="ECO:0000259" key="2">
    <source>
        <dbReference type="PROSITE" id="PS50035"/>
    </source>
</evidence>
<reference evidence="3 4" key="1">
    <citation type="submission" date="2019-11" db="EMBL/GenBank/DDBJ databases">
        <title>Complete genome sequence of Pseudomonas syringae pv. coronafaciens isolate B19001 originated in imported oat cereal.</title>
        <authorList>
            <person name="Kim S.M."/>
            <person name="Lee B.C."/>
            <person name="Seo S.J."/>
            <person name="Lee J.E."/>
            <person name="Choi N.J."/>
            <person name="Park J.H."/>
        </authorList>
    </citation>
    <scope>NUCLEOTIDE SEQUENCE [LARGE SCALE GENOMIC DNA]</scope>
    <source>
        <strain evidence="3 4">B19001</strain>
    </source>
</reference>
<feature type="chain" id="PRO_5042163201" evidence="1">
    <location>
        <begin position="31"/>
        <end position="417"/>
    </location>
</feature>
<evidence type="ECO:0000256" key="1">
    <source>
        <dbReference type="SAM" id="SignalP"/>
    </source>
</evidence>
<dbReference type="AlphaFoldDB" id="A0AAE6QL49"/>
<feature type="signal peptide" evidence="1">
    <location>
        <begin position="1"/>
        <end position="30"/>
    </location>
</feature>
<dbReference type="InterPro" id="IPR050874">
    <property type="entry name" value="Diverse_PLD-related"/>
</dbReference>
<dbReference type="GO" id="GO:0003824">
    <property type="term" value="F:catalytic activity"/>
    <property type="evidence" value="ECO:0007669"/>
    <property type="project" value="InterPro"/>
</dbReference>
<dbReference type="RefSeq" id="WP_122323638.1">
    <property type="nucleotide sequence ID" value="NZ_CP046441.1"/>
</dbReference>
<dbReference type="InterPro" id="IPR025202">
    <property type="entry name" value="PLD-like_dom"/>
</dbReference>
<dbReference type="Pfam" id="PF13091">
    <property type="entry name" value="PLDc_2"/>
    <property type="match status" value="2"/>
</dbReference>
<evidence type="ECO:0000313" key="4">
    <source>
        <dbReference type="Proteomes" id="UP000423413"/>
    </source>
</evidence>